<protein>
    <submittedName>
        <fullName evidence="5">ABC transporter</fullName>
    </submittedName>
</protein>
<reference evidence="5" key="2">
    <citation type="submission" date="2022-09" db="EMBL/GenBank/DDBJ databases">
        <authorList>
            <person name="Sun Q."/>
            <person name="Ohkuma M."/>
        </authorList>
    </citation>
    <scope>NUCLEOTIDE SEQUENCE</scope>
    <source>
        <strain evidence="5">JCM 13583</strain>
    </source>
</reference>
<dbReference type="GO" id="GO:0005524">
    <property type="term" value="F:ATP binding"/>
    <property type="evidence" value="ECO:0007669"/>
    <property type="project" value="UniProtKB-KW"/>
</dbReference>
<evidence type="ECO:0000256" key="2">
    <source>
        <dbReference type="ARBA" id="ARBA00022741"/>
    </source>
</evidence>
<evidence type="ECO:0000313" key="5">
    <source>
        <dbReference type="EMBL" id="GGM74017.1"/>
    </source>
</evidence>
<evidence type="ECO:0000313" key="6">
    <source>
        <dbReference type="Proteomes" id="UP000632195"/>
    </source>
</evidence>
<keyword evidence="1" id="KW-0813">Transport</keyword>
<organism evidence="5 6">
    <name type="scientific">Thermogymnomonas acidicola</name>
    <dbReference type="NCBI Taxonomy" id="399579"/>
    <lineage>
        <taxon>Archaea</taxon>
        <taxon>Methanobacteriati</taxon>
        <taxon>Thermoplasmatota</taxon>
        <taxon>Thermoplasmata</taxon>
        <taxon>Thermoplasmatales</taxon>
        <taxon>Thermogymnomonas</taxon>
    </lineage>
</organism>
<dbReference type="InterPro" id="IPR051782">
    <property type="entry name" value="ABC_Transporter_VariousFunc"/>
</dbReference>
<dbReference type="Proteomes" id="UP000632195">
    <property type="component" value="Unassembled WGS sequence"/>
</dbReference>
<keyword evidence="3" id="KW-0067">ATP-binding</keyword>
<dbReference type="EMBL" id="BMNY01000001">
    <property type="protein sequence ID" value="GGM74017.1"/>
    <property type="molecule type" value="Genomic_DNA"/>
</dbReference>
<dbReference type="InterPro" id="IPR003439">
    <property type="entry name" value="ABC_transporter-like_ATP-bd"/>
</dbReference>
<accession>A0AA37BRX2</accession>
<dbReference type="RefSeq" id="WP_188680835.1">
    <property type="nucleotide sequence ID" value="NZ_BMNY01000001.1"/>
</dbReference>
<dbReference type="Gene3D" id="3.40.50.300">
    <property type="entry name" value="P-loop containing nucleotide triphosphate hydrolases"/>
    <property type="match status" value="1"/>
</dbReference>
<feature type="domain" description="ABC transporter" evidence="4">
    <location>
        <begin position="4"/>
        <end position="221"/>
    </location>
</feature>
<dbReference type="PROSITE" id="PS50893">
    <property type="entry name" value="ABC_TRANSPORTER_2"/>
    <property type="match status" value="1"/>
</dbReference>
<dbReference type="PROSITE" id="PS00211">
    <property type="entry name" value="ABC_TRANSPORTER_1"/>
    <property type="match status" value="1"/>
</dbReference>
<dbReference type="InterPro" id="IPR003593">
    <property type="entry name" value="AAA+_ATPase"/>
</dbReference>
<dbReference type="GO" id="GO:0016887">
    <property type="term" value="F:ATP hydrolysis activity"/>
    <property type="evidence" value="ECO:0007669"/>
    <property type="project" value="InterPro"/>
</dbReference>
<dbReference type="SMART" id="SM00382">
    <property type="entry name" value="AAA"/>
    <property type="match status" value="1"/>
</dbReference>
<evidence type="ECO:0000256" key="1">
    <source>
        <dbReference type="ARBA" id="ARBA00022448"/>
    </source>
</evidence>
<dbReference type="SUPFAM" id="SSF52540">
    <property type="entry name" value="P-loop containing nucleoside triphosphate hydrolases"/>
    <property type="match status" value="1"/>
</dbReference>
<evidence type="ECO:0000259" key="4">
    <source>
        <dbReference type="PROSITE" id="PS50893"/>
    </source>
</evidence>
<dbReference type="AlphaFoldDB" id="A0AA37BRX2"/>
<comment type="caution">
    <text evidence="5">The sequence shown here is derived from an EMBL/GenBank/DDBJ whole genome shotgun (WGS) entry which is preliminary data.</text>
</comment>
<dbReference type="InterPro" id="IPR027417">
    <property type="entry name" value="P-loop_NTPase"/>
</dbReference>
<keyword evidence="6" id="KW-1185">Reference proteome</keyword>
<sequence>MPRISVENLTKTYGHFRRFNALSGCSLTIDTPGLYSVVGPNGAGKTTLLKIIAGLIRPTGGSVTVQGSTFYVPENAAFYDNLTALEHFQLIEDSLGSHSTSMKPEDVLDLMGLPRERKVSGYSKGMKRRLDIGMSLVADRDIMLLDEPFEGLDPSFSEALSADLKRLNDGSRIIILSSHDLARVEDLSDVIIFLKRGSIVTTVERGKADRVTIKVPGGPNVEDFLGSLGVQYEVRGDGIIVTAGRERSQDLLRQLIAKGIEVEEMKSPSLLETYRRIMEGER</sequence>
<reference evidence="5" key="1">
    <citation type="journal article" date="2014" name="Int. J. Syst. Evol. Microbiol.">
        <title>Complete genome sequence of Corynebacterium casei LMG S-19264T (=DSM 44701T), isolated from a smear-ripened cheese.</title>
        <authorList>
            <consortium name="US DOE Joint Genome Institute (JGI-PGF)"/>
            <person name="Walter F."/>
            <person name="Albersmeier A."/>
            <person name="Kalinowski J."/>
            <person name="Ruckert C."/>
        </authorList>
    </citation>
    <scope>NUCLEOTIDE SEQUENCE</scope>
    <source>
        <strain evidence="5">JCM 13583</strain>
    </source>
</reference>
<dbReference type="PANTHER" id="PTHR42939">
    <property type="entry name" value="ABC TRANSPORTER ATP-BINDING PROTEIN ALBC-RELATED"/>
    <property type="match status" value="1"/>
</dbReference>
<proteinExistence type="predicted"/>
<dbReference type="Pfam" id="PF00005">
    <property type="entry name" value="ABC_tran"/>
    <property type="match status" value="1"/>
</dbReference>
<evidence type="ECO:0000256" key="3">
    <source>
        <dbReference type="ARBA" id="ARBA00022840"/>
    </source>
</evidence>
<dbReference type="PANTHER" id="PTHR42939:SF1">
    <property type="entry name" value="ABC TRANSPORTER ATP-BINDING PROTEIN ALBC-RELATED"/>
    <property type="match status" value="1"/>
</dbReference>
<dbReference type="InterPro" id="IPR017871">
    <property type="entry name" value="ABC_transporter-like_CS"/>
</dbReference>
<keyword evidence="2" id="KW-0547">Nucleotide-binding</keyword>
<name>A0AA37BRX2_9ARCH</name>
<gene>
    <name evidence="5" type="ORF">GCM10007108_09970</name>
</gene>
<dbReference type="CDD" id="cd03230">
    <property type="entry name" value="ABC_DR_subfamily_A"/>
    <property type="match status" value="1"/>
</dbReference>